<name>A0A8J4M200_9BACL</name>
<organism evidence="1 2">
    <name type="scientific">Xylanibacillus composti</name>
    <dbReference type="NCBI Taxonomy" id="1572762"/>
    <lineage>
        <taxon>Bacteria</taxon>
        <taxon>Bacillati</taxon>
        <taxon>Bacillota</taxon>
        <taxon>Bacilli</taxon>
        <taxon>Bacillales</taxon>
        <taxon>Paenibacillaceae</taxon>
        <taxon>Xylanibacillus</taxon>
    </lineage>
</organism>
<evidence type="ECO:0000313" key="2">
    <source>
        <dbReference type="Proteomes" id="UP000677918"/>
    </source>
</evidence>
<dbReference type="RefSeq" id="WP_213412164.1">
    <property type="nucleotide sequence ID" value="NZ_BOVK01000027.1"/>
</dbReference>
<gene>
    <name evidence="1" type="ORF">XYCOK13_21840</name>
</gene>
<keyword evidence="2" id="KW-1185">Reference proteome</keyword>
<dbReference type="Proteomes" id="UP000677918">
    <property type="component" value="Unassembled WGS sequence"/>
</dbReference>
<sequence length="73" mass="8629">MGTYERAEFALSHRHPDDPSPIDECSYFGCRRPIYRDEKNWELFGTWFCSAVCVARHVDAKRLYPDQIHDGQH</sequence>
<comment type="caution">
    <text evidence="1">The sequence shown here is derived from an EMBL/GenBank/DDBJ whole genome shotgun (WGS) entry which is preliminary data.</text>
</comment>
<evidence type="ECO:0000313" key="1">
    <source>
        <dbReference type="EMBL" id="GIQ69360.1"/>
    </source>
</evidence>
<reference evidence="1" key="1">
    <citation type="submission" date="2021-04" db="EMBL/GenBank/DDBJ databases">
        <title>Draft genome sequence of Xylanibacillus composti strain K13.</title>
        <authorList>
            <person name="Uke A."/>
            <person name="Chhe C."/>
            <person name="Baramee S."/>
            <person name="Kosugi A."/>
        </authorList>
    </citation>
    <scope>NUCLEOTIDE SEQUENCE</scope>
    <source>
        <strain evidence="1">K13</strain>
    </source>
</reference>
<accession>A0A8J4M200</accession>
<dbReference type="EMBL" id="BOVK01000027">
    <property type="protein sequence ID" value="GIQ69360.1"/>
    <property type="molecule type" value="Genomic_DNA"/>
</dbReference>
<dbReference type="AlphaFoldDB" id="A0A8J4M200"/>
<protein>
    <submittedName>
        <fullName evidence="1">Uncharacterized protein</fullName>
    </submittedName>
</protein>
<proteinExistence type="predicted"/>